<reference evidence="3 4" key="2">
    <citation type="submission" date="2020-11" db="EMBL/GenBank/DDBJ databases">
        <title>Complete genome sequence of Pectobacterium versatile F131.</title>
        <authorList>
            <person name="Shirshikov F.V."/>
            <person name="Miroshnikov K."/>
            <person name="Toshakov S.V."/>
            <person name="Kabanova A.P."/>
            <person name="Barannik A.P."/>
            <person name="Shneider M."/>
            <person name="Ignatov A.N."/>
            <person name="Miroshnikov K.A."/>
            <person name="Mikhailova Y.V."/>
            <person name="Shelenkov A."/>
            <person name="Yanushevich Y.G."/>
            <person name="Evseev P.V."/>
        </authorList>
    </citation>
    <scope>NUCLEOTIDE SEQUENCE [LARGE SCALE GENOMIC DNA]</scope>
    <source>
        <strain evidence="3 4">F131</strain>
    </source>
</reference>
<name>A0A855MQ41_9GAMM</name>
<gene>
    <name evidence="3" type="ORF">F131LOC_007630</name>
    <name evidence="2" type="ORF">F131LOC_01389</name>
</gene>
<evidence type="ECO:0000313" key="4">
    <source>
        <dbReference type="Proteomes" id="UP000237284"/>
    </source>
</evidence>
<sequence>MKVTLFGATGKTGRYLIAEGLKRGIELTIFARTSSLFEDSNVRVIRGEFTDKEALKDAIQGADAVLSALGPTTFKYAKNLPITRAMQAIISMMKQENVTRLIAVSTGTAVDPDDRFDWKIRFPAFLIRIMMATTYQDIIALAQTVRASELDWTLVRVAFLNNNPASSYLNVGLYGQTKHLMTLSREEVVTFMFDQLFDGQFIKMAPGISTG</sequence>
<evidence type="ECO:0000259" key="1">
    <source>
        <dbReference type="Pfam" id="PF13460"/>
    </source>
</evidence>
<dbReference type="GO" id="GO:0004074">
    <property type="term" value="F:biliverdin reductase [NAD(P)H] activity"/>
    <property type="evidence" value="ECO:0007669"/>
    <property type="project" value="TreeGrafter"/>
</dbReference>
<dbReference type="RefSeq" id="WP_103971200.1">
    <property type="nucleotide sequence ID" value="NZ_CP065030.1"/>
</dbReference>
<protein>
    <submittedName>
        <fullName evidence="3">NAD(P)H-binding protein</fullName>
    </submittedName>
</protein>
<dbReference type="EMBL" id="PDVW01000005">
    <property type="protein sequence ID" value="POY50861.1"/>
    <property type="molecule type" value="Genomic_DNA"/>
</dbReference>
<dbReference type="Pfam" id="PF13460">
    <property type="entry name" value="NAD_binding_10"/>
    <property type="match status" value="1"/>
</dbReference>
<dbReference type="GO" id="GO:0042602">
    <property type="term" value="F:riboflavin reductase (NADPH) activity"/>
    <property type="evidence" value="ECO:0007669"/>
    <property type="project" value="TreeGrafter"/>
</dbReference>
<dbReference type="InterPro" id="IPR016040">
    <property type="entry name" value="NAD(P)-bd_dom"/>
</dbReference>
<dbReference type="Gene3D" id="3.40.50.720">
    <property type="entry name" value="NAD(P)-binding Rossmann-like Domain"/>
    <property type="match status" value="1"/>
</dbReference>
<dbReference type="PANTHER" id="PTHR43355:SF2">
    <property type="entry name" value="FLAVIN REDUCTASE (NADPH)"/>
    <property type="match status" value="1"/>
</dbReference>
<dbReference type="Proteomes" id="UP000237284">
    <property type="component" value="Chromosome"/>
</dbReference>
<dbReference type="InterPro" id="IPR036291">
    <property type="entry name" value="NAD(P)-bd_dom_sf"/>
</dbReference>
<dbReference type="EMBL" id="CP065030">
    <property type="protein sequence ID" value="QPK17188.1"/>
    <property type="molecule type" value="Genomic_DNA"/>
</dbReference>
<organism evidence="2">
    <name type="scientific">Pectobacterium versatile</name>
    <dbReference type="NCBI Taxonomy" id="2488639"/>
    <lineage>
        <taxon>Bacteria</taxon>
        <taxon>Pseudomonadati</taxon>
        <taxon>Pseudomonadota</taxon>
        <taxon>Gammaproteobacteria</taxon>
        <taxon>Enterobacterales</taxon>
        <taxon>Pectobacteriaceae</taxon>
        <taxon>Pectobacterium</taxon>
    </lineage>
</organism>
<reference evidence="2" key="1">
    <citation type="submission" date="2017-12" db="EMBL/GenBank/DDBJ databases">
        <title>First report on the novel genomospecies/subspecies of Pectobacterium carotovorum in Russia.</title>
        <authorList>
            <person name="Shirshikov F.V."/>
            <person name="Miroshnikov K."/>
            <person name="Toshakov S.V."/>
            <person name="Kabanova A.P."/>
            <person name="Barannik A.P."/>
            <person name="Shneider M."/>
            <person name="Ignatov A.N."/>
            <person name="Miroshnikov K.A."/>
        </authorList>
    </citation>
    <scope>NUCLEOTIDE SEQUENCE [LARGE SCALE GENOMIC DNA]</scope>
    <source>
        <strain evidence="2">F131</strain>
    </source>
</reference>
<accession>A0A855MQ41</accession>
<dbReference type="InterPro" id="IPR051606">
    <property type="entry name" value="Polyketide_Oxido-like"/>
</dbReference>
<feature type="domain" description="NAD(P)-binding" evidence="1">
    <location>
        <begin position="7"/>
        <end position="198"/>
    </location>
</feature>
<evidence type="ECO:0000313" key="3">
    <source>
        <dbReference type="EMBL" id="QPK17188.1"/>
    </source>
</evidence>
<proteinExistence type="predicted"/>
<dbReference type="PANTHER" id="PTHR43355">
    <property type="entry name" value="FLAVIN REDUCTASE (NADPH)"/>
    <property type="match status" value="1"/>
</dbReference>
<evidence type="ECO:0000313" key="2">
    <source>
        <dbReference type="EMBL" id="POY50861.1"/>
    </source>
</evidence>
<dbReference type="AlphaFoldDB" id="A0A855MQ41"/>
<dbReference type="SUPFAM" id="SSF51735">
    <property type="entry name" value="NAD(P)-binding Rossmann-fold domains"/>
    <property type="match status" value="1"/>
</dbReference>